<protein>
    <submittedName>
        <fullName evidence="4">NADP-dependent oxidoreductase</fullName>
    </submittedName>
</protein>
<reference evidence="4 5" key="1">
    <citation type="submission" date="2019-04" db="EMBL/GenBank/DDBJ databases">
        <authorList>
            <person name="Jiang L."/>
        </authorList>
    </citation>
    <scope>NUCLEOTIDE SEQUENCE [LARGE SCALE GENOMIC DNA]</scope>
    <source>
        <strain evidence="4 5">YIM 131853</strain>
    </source>
</reference>
<dbReference type="OrthoDB" id="9801186at2"/>
<dbReference type="CDD" id="cd05289">
    <property type="entry name" value="MDR_like_2"/>
    <property type="match status" value="1"/>
</dbReference>
<dbReference type="RefSeq" id="WP_136425655.1">
    <property type="nucleotide sequence ID" value="NZ_SSSM01000001.1"/>
</dbReference>
<comment type="caution">
    <text evidence="4">The sequence shown here is derived from an EMBL/GenBank/DDBJ whole genome shotgun (WGS) entry which is preliminary data.</text>
</comment>
<dbReference type="Gene3D" id="3.90.180.10">
    <property type="entry name" value="Medium-chain alcohol dehydrogenases, catalytic domain"/>
    <property type="match status" value="1"/>
</dbReference>
<evidence type="ECO:0000256" key="1">
    <source>
        <dbReference type="ARBA" id="ARBA00022857"/>
    </source>
</evidence>
<keyword evidence="5" id="KW-1185">Reference proteome</keyword>
<dbReference type="InterPro" id="IPR013154">
    <property type="entry name" value="ADH-like_N"/>
</dbReference>
<sequence length="311" mass="31240">MAHAVVATEYGAPSTLSIVEVEVPAPEAGKVTVAVKAAGLNPYDWKVFTGLYGTDPAKLPLRVGNEAAGVVTAISDGASTEFGPVSVGDEVVISNAGGLLATEVNVRTRSLTPKPAGVTFEQAAGLLLAGTTAWDLVEHANPKPGDTVVVHGASGGVGFIAAQLAVAKGARVLGTASARHSDALTAIGVEPVLYGDGLQERLSALAPSGIASAMDAVGTQEALDASIALVEKARIFTVAAEPDQAAELGITRLPAADSNAIRSASGKPLLDLVAAGKLRVVISDIFPLSEVSAAYDLVKSGHAGGKVIVTL</sequence>
<dbReference type="Gene3D" id="3.40.50.720">
    <property type="entry name" value="NAD(P)-binding Rossmann-like Domain"/>
    <property type="match status" value="1"/>
</dbReference>
<dbReference type="AlphaFoldDB" id="A0A4S4FR83"/>
<dbReference type="InterPro" id="IPR036291">
    <property type="entry name" value="NAD(P)-bd_dom_sf"/>
</dbReference>
<evidence type="ECO:0000313" key="4">
    <source>
        <dbReference type="EMBL" id="THG32874.1"/>
    </source>
</evidence>
<dbReference type="SMART" id="SM00829">
    <property type="entry name" value="PKS_ER"/>
    <property type="match status" value="1"/>
</dbReference>
<evidence type="ECO:0000256" key="2">
    <source>
        <dbReference type="ARBA" id="ARBA00023002"/>
    </source>
</evidence>
<dbReference type="Pfam" id="PF08240">
    <property type="entry name" value="ADH_N"/>
    <property type="match status" value="1"/>
</dbReference>
<keyword evidence="1" id="KW-0521">NADP</keyword>
<organism evidence="4 5">
    <name type="scientific">Naasia lichenicola</name>
    <dbReference type="NCBI Taxonomy" id="2565933"/>
    <lineage>
        <taxon>Bacteria</taxon>
        <taxon>Bacillati</taxon>
        <taxon>Actinomycetota</taxon>
        <taxon>Actinomycetes</taxon>
        <taxon>Micrococcales</taxon>
        <taxon>Microbacteriaceae</taxon>
        <taxon>Naasia</taxon>
    </lineage>
</organism>
<dbReference type="SUPFAM" id="SSF51735">
    <property type="entry name" value="NAD(P)-binding Rossmann-fold domains"/>
    <property type="match status" value="1"/>
</dbReference>
<dbReference type="GO" id="GO:0016651">
    <property type="term" value="F:oxidoreductase activity, acting on NAD(P)H"/>
    <property type="evidence" value="ECO:0007669"/>
    <property type="project" value="TreeGrafter"/>
</dbReference>
<dbReference type="InterPro" id="IPR020843">
    <property type="entry name" value="ER"/>
</dbReference>
<feature type="domain" description="Enoyl reductase (ER)" evidence="3">
    <location>
        <begin position="11"/>
        <end position="309"/>
    </location>
</feature>
<evidence type="ECO:0000259" key="3">
    <source>
        <dbReference type="SMART" id="SM00829"/>
    </source>
</evidence>
<dbReference type="GO" id="GO:0070402">
    <property type="term" value="F:NADPH binding"/>
    <property type="evidence" value="ECO:0007669"/>
    <property type="project" value="TreeGrafter"/>
</dbReference>
<gene>
    <name evidence="4" type="ORF">E6C64_00390</name>
</gene>
<accession>A0A4S4FR83</accession>
<dbReference type="Proteomes" id="UP000309133">
    <property type="component" value="Unassembled WGS sequence"/>
</dbReference>
<dbReference type="EMBL" id="SSSM01000001">
    <property type="protein sequence ID" value="THG32874.1"/>
    <property type="molecule type" value="Genomic_DNA"/>
</dbReference>
<dbReference type="InterPro" id="IPR011032">
    <property type="entry name" value="GroES-like_sf"/>
</dbReference>
<evidence type="ECO:0000313" key="5">
    <source>
        <dbReference type="Proteomes" id="UP000309133"/>
    </source>
</evidence>
<dbReference type="SUPFAM" id="SSF50129">
    <property type="entry name" value="GroES-like"/>
    <property type="match status" value="1"/>
</dbReference>
<proteinExistence type="predicted"/>
<dbReference type="Pfam" id="PF13602">
    <property type="entry name" value="ADH_zinc_N_2"/>
    <property type="match status" value="1"/>
</dbReference>
<name>A0A4S4FR83_9MICO</name>
<dbReference type="PANTHER" id="PTHR48106">
    <property type="entry name" value="QUINONE OXIDOREDUCTASE PIG3-RELATED"/>
    <property type="match status" value="1"/>
</dbReference>
<keyword evidence="2" id="KW-0560">Oxidoreductase</keyword>